<name>A0ABP6X0X7_9ACTN</name>
<dbReference type="RefSeq" id="WP_204911628.1">
    <property type="nucleotide sequence ID" value="NZ_BAAAYR010000001.1"/>
</dbReference>
<dbReference type="EMBL" id="BAAAYR010000001">
    <property type="protein sequence ID" value="GAA3559725.1"/>
    <property type="molecule type" value="Genomic_DNA"/>
</dbReference>
<gene>
    <name evidence="2" type="ORF">GCM10022197_14010</name>
</gene>
<proteinExistence type="predicted"/>
<evidence type="ECO:0000256" key="1">
    <source>
        <dbReference type="SAM" id="MobiDB-lite"/>
    </source>
</evidence>
<feature type="region of interest" description="Disordered" evidence="1">
    <location>
        <begin position="33"/>
        <end position="62"/>
    </location>
</feature>
<dbReference type="Proteomes" id="UP001500767">
    <property type="component" value="Unassembled WGS sequence"/>
</dbReference>
<evidence type="ECO:0000313" key="3">
    <source>
        <dbReference type="Proteomes" id="UP001500767"/>
    </source>
</evidence>
<reference evidence="3" key="1">
    <citation type="journal article" date="2019" name="Int. J. Syst. Evol. Microbiol.">
        <title>The Global Catalogue of Microorganisms (GCM) 10K type strain sequencing project: providing services to taxonomists for standard genome sequencing and annotation.</title>
        <authorList>
            <consortium name="The Broad Institute Genomics Platform"/>
            <consortium name="The Broad Institute Genome Sequencing Center for Infectious Disease"/>
            <person name="Wu L."/>
            <person name="Ma J."/>
        </authorList>
    </citation>
    <scope>NUCLEOTIDE SEQUENCE [LARGE SCALE GENOMIC DNA]</scope>
    <source>
        <strain evidence="3">JCM 16540</strain>
    </source>
</reference>
<accession>A0ABP6X0X7</accession>
<evidence type="ECO:0000313" key="2">
    <source>
        <dbReference type="EMBL" id="GAA3559725.1"/>
    </source>
</evidence>
<protein>
    <submittedName>
        <fullName evidence="2">Uncharacterized protein</fullName>
    </submittedName>
</protein>
<organism evidence="2 3">
    <name type="scientific">Microlunatus spumicola</name>
    <dbReference type="NCBI Taxonomy" id="81499"/>
    <lineage>
        <taxon>Bacteria</taxon>
        <taxon>Bacillati</taxon>
        <taxon>Actinomycetota</taxon>
        <taxon>Actinomycetes</taxon>
        <taxon>Propionibacteriales</taxon>
        <taxon>Propionibacteriaceae</taxon>
        <taxon>Microlunatus</taxon>
    </lineage>
</organism>
<comment type="caution">
    <text evidence="2">The sequence shown here is derived from an EMBL/GenBank/DDBJ whole genome shotgun (WGS) entry which is preliminary data.</text>
</comment>
<sequence>MPKSRGAVTALRSVAAVAAALHIPDLVARRATEDRGGAWQLPPDPQRTATSTAPRRLGEGAA</sequence>
<keyword evidence="3" id="KW-1185">Reference proteome</keyword>